<gene>
    <name evidence="1" type="ORF">A7U60_g7556</name>
</gene>
<comment type="caution">
    <text evidence="1">The sequence shown here is derived from an EMBL/GenBank/DDBJ whole genome shotgun (WGS) entry which is preliminary data.</text>
</comment>
<sequence>MSPYWPNEAFFPPPDKFTLITGFKKACSAFGLLAKEAERLLRNQNINKTDFEEIFRSKDEDRIRIKRLAIGRRITLDDFHLLIPRCPNLVSLSFAFSERSLGPQAVLKSYNLIRLDLEYENIWWRGPTLDFPNLRELRLSSVDPLVTDRWPVYISLKTTDAERFAANLVNTVRKLQRLKLLSVHVVLDDSHSIVKTKRSVHRLHRMADRDSPENFSICKYCIEQYRKKASWHAELVRSREAKLSAMLAEKLPGLEKVLWMDAWNGSFCDEEGMRESNIIRMKDGNISVKIQGEIVPPLKTFSFTL</sequence>
<dbReference type="AlphaFoldDB" id="A0A9Q5N573"/>
<proteinExistence type="predicted"/>
<reference evidence="1" key="1">
    <citation type="submission" date="2016-06" db="EMBL/GenBank/DDBJ databases">
        <title>Draft Genome sequence of the fungus Inonotus baumii.</title>
        <authorList>
            <person name="Zhu H."/>
            <person name="Lin W."/>
        </authorList>
    </citation>
    <scope>NUCLEOTIDE SEQUENCE</scope>
    <source>
        <strain evidence="1">821</strain>
    </source>
</reference>
<dbReference type="Proteomes" id="UP000757232">
    <property type="component" value="Unassembled WGS sequence"/>
</dbReference>
<dbReference type="OrthoDB" id="3318777at2759"/>
<evidence type="ECO:0000313" key="1">
    <source>
        <dbReference type="EMBL" id="OCB85546.1"/>
    </source>
</evidence>
<name>A0A9Q5N573_SANBA</name>
<evidence type="ECO:0000313" key="2">
    <source>
        <dbReference type="Proteomes" id="UP000757232"/>
    </source>
</evidence>
<accession>A0A9Q5N573</accession>
<dbReference type="EMBL" id="LNZH02000209">
    <property type="protein sequence ID" value="OCB85546.1"/>
    <property type="molecule type" value="Genomic_DNA"/>
</dbReference>
<keyword evidence="2" id="KW-1185">Reference proteome</keyword>
<dbReference type="SUPFAM" id="SSF52047">
    <property type="entry name" value="RNI-like"/>
    <property type="match status" value="1"/>
</dbReference>
<organism evidence="1 2">
    <name type="scientific">Sanghuangporus baumii</name>
    <name type="common">Phellinus baumii</name>
    <dbReference type="NCBI Taxonomy" id="108892"/>
    <lineage>
        <taxon>Eukaryota</taxon>
        <taxon>Fungi</taxon>
        <taxon>Dikarya</taxon>
        <taxon>Basidiomycota</taxon>
        <taxon>Agaricomycotina</taxon>
        <taxon>Agaricomycetes</taxon>
        <taxon>Hymenochaetales</taxon>
        <taxon>Hymenochaetaceae</taxon>
        <taxon>Sanghuangporus</taxon>
    </lineage>
</organism>
<protein>
    <submittedName>
        <fullName evidence="1">Uncharacterized protein</fullName>
    </submittedName>
</protein>